<evidence type="ECO:0000256" key="7">
    <source>
        <dbReference type="ARBA" id="ARBA00023004"/>
    </source>
</evidence>
<dbReference type="Pfam" id="PF00355">
    <property type="entry name" value="Rieske"/>
    <property type="match status" value="1"/>
</dbReference>
<keyword evidence="9" id="KW-0472">Membrane</keyword>
<comment type="subcellular location">
    <subcellularLocation>
        <location evidence="1">Membrane</location>
    </subcellularLocation>
</comment>
<keyword evidence="3" id="KW-0001">2Fe-2S</keyword>
<keyword evidence="7" id="KW-0408">Iron</keyword>
<evidence type="ECO:0000313" key="12">
    <source>
        <dbReference type="EMBL" id="KAF5832081.1"/>
    </source>
</evidence>
<dbReference type="PANTHER" id="PTHR21266">
    <property type="entry name" value="IRON-SULFUR DOMAIN CONTAINING PROTEIN"/>
    <property type="match status" value="1"/>
</dbReference>
<feature type="region of interest" description="Disordered" evidence="10">
    <location>
        <begin position="49"/>
        <end position="73"/>
    </location>
</feature>
<feature type="domain" description="Rieske" evidence="11">
    <location>
        <begin position="96"/>
        <end position="136"/>
    </location>
</feature>
<accession>A0ABQ7GBV2</accession>
<sequence length="163" mass="18415">MQCFKQGRAPKQLHSTEVSVPQVLRGSRAPVCSRFKQVSKPSVQTFVAAPQEVRPSEEERQPVPAPQNPGAHNNQLVLTDERAAHKKQPYAWAKQWYPVAVVADMDATKPHAVRMLGGKYVLWCDSKGEWRCQQDRRSVDVGECQLEQYFINVACVTAKKKND</sequence>
<reference evidence="12" key="1">
    <citation type="submission" date="2017-08" db="EMBL/GenBank/DDBJ databases">
        <authorList>
            <person name="Polle J.E."/>
            <person name="Barry K."/>
            <person name="Cushman J."/>
            <person name="Schmutz J."/>
            <person name="Tran D."/>
            <person name="Hathwaick L.T."/>
            <person name="Yim W.C."/>
            <person name="Jenkins J."/>
            <person name="Mckie-Krisberg Z.M."/>
            <person name="Prochnik S."/>
            <person name="Lindquist E."/>
            <person name="Dockter R.B."/>
            <person name="Adam C."/>
            <person name="Molina H."/>
            <person name="Bunkerborg J."/>
            <person name="Jin E."/>
            <person name="Buchheim M."/>
            <person name="Magnuson J."/>
        </authorList>
    </citation>
    <scope>NUCLEOTIDE SEQUENCE</scope>
    <source>
        <strain evidence="12">CCAP 19/18</strain>
    </source>
</reference>
<keyword evidence="2" id="KW-0812">Transmembrane</keyword>
<keyword evidence="8" id="KW-0411">Iron-sulfur</keyword>
<evidence type="ECO:0000256" key="2">
    <source>
        <dbReference type="ARBA" id="ARBA00022692"/>
    </source>
</evidence>
<evidence type="ECO:0000256" key="6">
    <source>
        <dbReference type="ARBA" id="ARBA00023002"/>
    </source>
</evidence>
<evidence type="ECO:0000256" key="10">
    <source>
        <dbReference type="SAM" id="MobiDB-lite"/>
    </source>
</evidence>
<evidence type="ECO:0000256" key="5">
    <source>
        <dbReference type="ARBA" id="ARBA00022989"/>
    </source>
</evidence>
<keyword evidence="13" id="KW-1185">Reference proteome</keyword>
<dbReference type="InterPro" id="IPR050584">
    <property type="entry name" value="Cholesterol_7-desaturase"/>
</dbReference>
<keyword evidence="6" id="KW-0560">Oxidoreductase</keyword>
<evidence type="ECO:0000259" key="11">
    <source>
        <dbReference type="PROSITE" id="PS51296"/>
    </source>
</evidence>
<name>A0ABQ7GBV2_DUNSA</name>
<dbReference type="InterPro" id="IPR017941">
    <property type="entry name" value="Rieske_2Fe-2S"/>
</dbReference>
<gene>
    <name evidence="12" type="ORF">DUNSADRAFT_12171</name>
</gene>
<dbReference type="SUPFAM" id="SSF50022">
    <property type="entry name" value="ISP domain"/>
    <property type="match status" value="1"/>
</dbReference>
<dbReference type="Proteomes" id="UP000815325">
    <property type="component" value="Unassembled WGS sequence"/>
</dbReference>
<evidence type="ECO:0000256" key="1">
    <source>
        <dbReference type="ARBA" id="ARBA00004370"/>
    </source>
</evidence>
<protein>
    <recommendedName>
        <fullName evidence="11">Rieske domain-containing protein</fullName>
    </recommendedName>
</protein>
<keyword evidence="5" id="KW-1133">Transmembrane helix</keyword>
<dbReference type="EMBL" id="MU069899">
    <property type="protein sequence ID" value="KAF5832081.1"/>
    <property type="molecule type" value="Genomic_DNA"/>
</dbReference>
<proteinExistence type="predicted"/>
<dbReference type="Gene3D" id="2.102.10.10">
    <property type="entry name" value="Rieske [2Fe-2S] iron-sulphur domain"/>
    <property type="match status" value="1"/>
</dbReference>
<keyword evidence="4" id="KW-0479">Metal-binding</keyword>
<evidence type="ECO:0000256" key="3">
    <source>
        <dbReference type="ARBA" id="ARBA00022714"/>
    </source>
</evidence>
<evidence type="ECO:0000256" key="8">
    <source>
        <dbReference type="ARBA" id="ARBA00023014"/>
    </source>
</evidence>
<evidence type="ECO:0000313" key="13">
    <source>
        <dbReference type="Proteomes" id="UP000815325"/>
    </source>
</evidence>
<evidence type="ECO:0000256" key="4">
    <source>
        <dbReference type="ARBA" id="ARBA00022723"/>
    </source>
</evidence>
<comment type="caution">
    <text evidence="12">The sequence shown here is derived from an EMBL/GenBank/DDBJ whole genome shotgun (WGS) entry which is preliminary data.</text>
</comment>
<dbReference type="PANTHER" id="PTHR21266:SF32">
    <property type="entry name" value="CHOLESTEROL 7-DESATURASE NVD"/>
    <property type="match status" value="1"/>
</dbReference>
<organism evidence="12 13">
    <name type="scientific">Dunaliella salina</name>
    <name type="common">Green alga</name>
    <name type="synonym">Protococcus salinus</name>
    <dbReference type="NCBI Taxonomy" id="3046"/>
    <lineage>
        <taxon>Eukaryota</taxon>
        <taxon>Viridiplantae</taxon>
        <taxon>Chlorophyta</taxon>
        <taxon>core chlorophytes</taxon>
        <taxon>Chlorophyceae</taxon>
        <taxon>CS clade</taxon>
        <taxon>Chlamydomonadales</taxon>
        <taxon>Dunaliellaceae</taxon>
        <taxon>Dunaliella</taxon>
    </lineage>
</organism>
<dbReference type="InterPro" id="IPR036922">
    <property type="entry name" value="Rieske_2Fe-2S_sf"/>
</dbReference>
<dbReference type="PROSITE" id="PS51296">
    <property type="entry name" value="RIESKE"/>
    <property type="match status" value="1"/>
</dbReference>
<evidence type="ECO:0000256" key="9">
    <source>
        <dbReference type="ARBA" id="ARBA00023136"/>
    </source>
</evidence>